<dbReference type="EMBL" id="CP032125">
    <property type="protein sequence ID" value="AXX96590.1"/>
    <property type="molecule type" value="Genomic_DNA"/>
</dbReference>
<dbReference type="PANTHER" id="PTHR21013">
    <property type="entry name" value="ATP SYNTHASE MITOCHONDRIAL F1 COMPLEX ASSEMBLY FACTOR 2/ATP12 PROTEIN, MITOCHONDRIAL PRECURSOR"/>
    <property type="match status" value="1"/>
</dbReference>
<reference evidence="4 5" key="1">
    <citation type="submission" date="2018-09" db="EMBL/GenBank/DDBJ databases">
        <title>Profundibacter amoris BAR1 gen. nov., sp. nov., a new member of the Roseobacter clade isolated at Lokis Castle Vent Field on the Arctic Mid-Oceanic Ridge.</title>
        <authorList>
            <person name="Le Moine Bauer S."/>
            <person name="Sjoeberg A.G."/>
            <person name="L'Haridon S."/>
            <person name="Stokke R."/>
            <person name="Roalkvam I."/>
            <person name="Steen I.H."/>
            <person name="Dahle H."/>
        </authorList>
    </citation>
    <scope>NUCLEOTIDE SEQUENCE [LARGE SCALE GENOMIC DNA]</scope>
    <source>
        <strain evidence="4 5">BAR1</strain>
    </source>
</reference>
<dbReference type="InterPro" id="IPR011419">
    <property type="entry name" value="ATP12_ATP_synth-F1-assembly"/>
</dbReference>
<keyword evidence="5" id="KW-1185">Reference proteome</keyword>
<dbReference type="SUPFAM" id="SSF160909">
    <property type="entry name" value="ATP12-like"/>
    <property type="match status" value="1"/>
</dbReference>
<gene>
    <name evidence="4" type="ORF">BAR1_00735</name>
</gene>
<dbReference type="Gene3D" id="1.10.3580.10">
    <property type="entry name" value="ATP12 ATPase"/>
    <property type="match status" value="1"/>
</dbReference>
<dbReference type="InterPro" id="IPR042272">
    <property type="entry name" value="ATP12_ATP_synth-F1-assembly_N"/>
</dbReference>
<evidence type="ECO:0000313" key="4">
    <source>
        <dbReference type="EMBL" id="AXX96590.1"/>
    </source>
</evidence>
<keyword evidence="3" id="KW-0143">Chaperone</keyword>
<evidence type="ECO:0000313" key="5">
    <source>
        <dbReference type="Proteomes" id="UP000261704"/>
    </source>
</evidence>
<dbReference type="Proteomes" id="UP000261704">
    <property type="component" value="Chromosome"/>
</dbReference>
<dbReference type="AlphaFoldDB" id="A0A347UCL2"/>
<dbReference type="OrthoDB" id="9797825at2"/>
<dbReference type="InterPro" id="IPR023335">
    <property type="entry name" value="ATP12_ortho_dom_sf"/>
</dbReference>
<dbReference type="Gene3D" id="3.30.2180.10">
    <property type="entry name" value="ATP12-like"/>
    <property type="match status" value="1"/>
</dbReference>
<comment type="similarity">
    <text evidence="1">Belongs to the ATP12 family.</text>
</comment>
<dbReference type="RefSeq" id="WP_118941248.1">
    <property type="nucleotide sequence ID" value="NZ_CP032125.1"/>
</dbReference>
<sequence>MAEWAAKRFWEKATVEVAGDGYQVLLDGRKLRTPVKSELIVPSREMAEAIAAEWQAQEEKIDPMTMPVTRSANAAIDKVGPMHAEVAALVSEYGGTDLLCYRAESPEGLVKRQSEAWDPLLEWAAETLKAPLKTTAGIVHVKQDAAVLANLAKRVSDMDNFRLAAFHDLVGMSGSLIIGFATIHRFLPVPELWRRSRIDEDWQIEQWGEDDEASATEAGKKVGFEHAARFYFMVNNG</sequence>
<organism evidence="4 5">
    <name type="scientific">Profundibacter amoris</name>
    <dbReference type="NCBI Taxonomy" id="2171755"/>
    <lineage>
        <taxon>Bacteria</taxon>
        <taxon>Pseudomonadati</taxon>
        <taxon>Pseudomonadota</taxon>
        <taxon>Alphaproteobacteria</taxon>
        <taxon>Rhodobacterales</taxon>
        <taxon>Paracoccaceae</taxon>
        <taxon>Profundibacter</taxon>
    </lineage>
</organism>
<name>A0A347UCL2_9RHOB</name>
<evidence type="ECO:0000256" key="2">
    <source>
        <dbReference type="ARBA" id="ARBA00022946"/>
    </source>
</evidence>
<dbReference type="Pfam" id="PF07542">
    <property type="entry name" value="ATP12"/>
    <property type="match status" value="1"/>
</dbReference>
<dbReference type="PANTHER" id="PTHR21013:SF10">
    <property type="entry name" value="ATP SYNTHASE MITOCHONDRIAL F1 COMPLEX ASSEMBLY FACTOR 2"/>
    <property type="match status" value="1"/>
</dbReference>
<evidence type="ECO:0000256" key="1">
    <source>
        <dbReference type="ARBA" id="ARBA00008231"/>
    </source>
</evidence>
<dbReference type="KEGG" id="pamo:BAR1_00735"/>
<evidence type="ECO:0000256" key="3">
    <source>
        <dbReference type="ARBA" id="ARBA00023186"/>
    </source>
</evidence>
<keyword evidence="2" id="KW-0809">Transit peptide</keyword>
<accession>A0A347UCL2</accession>
<protein>
    <submittedName>
        <fullName evidence="4">ATPase</fullName>
    </submittedName>
</protein>
<dbReference type="GO" id="GO:0043461">
    <property type="term" value="P:proton-transporting ATP synthase complex assembly"/>
    <property type="evidence" value="ECO:0007669"/>
    <property type="project" value="InterPro"/>
</dbReference>
<proteinExistence type="inferred from homology"/>